<name>A0A7D3Y254_9BACL</name>
<feature type="binding site" evidence="3">
    <location>
        <position position="322"/>
    </location>
    <ligand>
        <name>CTP</name>
        <dbReference type="ChEBI" id="CHEBI:37563"/>
    </ligand>
</feature>
<dbReference type="SUPFAM" id="SSF52507">
    <property type="entry name" value="Homo-oligomeric flavin-containing Cys decarboxylases, HFCD"/>
    <property type="match status" value="1"/>
</dbReference>
<feature type="region of interest" description="Phosphopantothenoylcysteine decarboxylase" evidence="3">
    <location>
        <begin position="1"/>
        <end position="189"/>
    </location>
</feature>
<keyword evidence="8" id="KW-1185">Reference proteome</keyword>
<dbReference type="Proteomes" id="UP000503088">
    <property type="component" value="Chromosome"/>
</dbReference>
<comment type="function">
    <text evidence="4">Catalyzes two steps in the biosynthesis of coenzyme A. In the first step cysteine is conjugated to 4'-phosphopantothenate to form 4-phosphopantothenoylcysteine, in the latter compound is decarboxylated to form 4'-phosphopantotheine.</text>
</comment>
<dbReference type="PANTHER" id="PTHR14359">
    <property type="entry name" value="HOMO-OLIGOMERIC FLAVIN CONTAINING CYS DECARBOXYLASE FAMILY"/>
    <property type="match status" value="1"/>
</dbReference>
<feature type="domain" description="Flavoprotein" evidence="5">
    <location>
        <begin position="4"/>
        <end position="175"/>
    </location>
</feature>
<evidence type="ECO:0000259" key="6">
    <source>
        <dbReference type="Pfam" id="PF04127"/>
    </source>
</evidence>
<evidence type="ECO:0000256" key="3">
    <source>
        <dbReference type="HAMAP-Rule" id="MF_02225"/>
    </source>
</evidence>
<dbReference type="Gene3D" id="3.40.50.10300">
    <property type="entry name" value="CoaB-like"/>
    <property type="match status" value="1"/>
</dbReference>
<dbReference type="UniPathway" id="UPA00241">
    <property type="reaction ID" value="UER00353"/>
</dbReference>
<dbReference type="EC" id="4.1.1.36" evidence="3"/>
<evidence type="ECO:0000313" key="7">
    <source>
        <dbReference type="EMBL" id="QKG84683.1"/>
    </source>
</evidence>
<feature type="region of interest" description="Phosphopantothenate--cysteine ligase" evidence="3">
    <location>
        <begin position="190"/>
        <end position="400"/>
    </location>
</feature>
<dbReference type="AlphaFoldDB" id="A0A7D3Y254"/>
<keyword evidence="3" id="KW-0479">Metal-binding</keyword>
<evidence type="ECO:0000256" key="2">
    <source>
        <dbReference type="ARBA" id="ARBA00023239"/>
    </source>
</evidence>
<comment type="similarity">
    <text evidence="3 4">In the C-terminal section; belongs to the PPC synthetase family.</text>
</comment>
<dbReference type="InterPro" id="IPR036551">
    <property type="entry name" value="Flavin_trans-like"/>
</dbReference>
<keyword evidence="3" id="KW-0511">Multifunctional enzyme</keyword>
<feature type="active site" description="Proton donor" evidence="3">
    <location>
        <position position="156"/>
    </location>
</feature>
<feature type="binding site" evidence="3">
    <location>
        <position position="340"/>
    </location>
    <ligand>
        <name>CTP</name>
        <dbReference type="ChEBI" id="CHEBI:37563"/>
    </ligand>
</feature>
<evidence type="ECO:0000259" key="5">
    <source>
        <dbReference type="Pfam" id="PF02441"/>
    </source>
</evidence>
<evidence type="ECO:0000256" key="4">
    <source>
        <dbReference type="RuleBase" id="RU364078"/>
    </source>
</evidence>
<keyword evidence="3 4" id="KW-0288">FMN</keyword>
<dbReference type="GO" id="GO:0010181">
    <property type="term" value="F:FMN binding"/>
    <property type="evidence" value="ECO:0007669"/>
    <property type="project" value="UniProtKB-UniRule"/>
</dbReference>
<dbReference type="GO" id="GO:0004633">
    <property type="term" value="F:phosphopantothenoylcysteine decarboxylase activity"/>
    <property type="evidence" value="ECO:0007669"/>
    <property type="project" value="UniProtKB-UniRule"/>
</dbReference>
<dbReference type="KEGG" id="kpul:GXN76_09475"/>
<keyword evidence="3 4" id="KW-0436">Ligase</keyword>
<feature type="domain" description="DNA/pantothenate metabolism flavoprotein C-terminal" evidence="6">
    <location>
        <begin position="185"/>
        <end position="392"/>
    </location>
</feature>
<dbReference type="GO" id="GO:0046872">
    <property type="term" value="F:metal ion binding"/>
    <property type="evidence" value="ECO:0007669"/>
    <property type="project" value="UniProtKB-KW"/>
</dbReference>
<comment type="cofactor">
    <cofactor evidence="3">
        <name>Mg(2+)</name>
        <dbReference type="ChEBI" id="CHEBI:18420"/>
    </cofactor>
</comment>
<dbReference type="Gene3D" id="3.40.50.1950">
    <property type="entry name" value="Flavin prenyltransferase-like"/>
    <property type="match status" value="1"/>
</dbReference>
<keyword evidence="2 3" id="KW-0456">Lyase</keyword>
<dbReference type="GO" id="GO:0015937">
    <property type="term" value="P:coenzyme A biosynthetic process"/>
    <property type="evidence" value="ECO:0007669"/>
    <property type="project" value="UniProtKB-UniRule"/>
</dbReference>
<dbReference type="HAMAP" id="MF_02225">
    <property type="entry name" value="CoaBC"/>
    <property type="match status" value="1"/>
</dbReference>
<comment type="cofactor">
    <cofactor evidence="3">
        <name>FMN</name>
        <dbReference type="ChEBI" id="CHEBI:58210"/>
    </cofactor>
    <text evidence="3">Binds 1 FMN per subunit.</text>
</comment>
<keyword evidence="3 4" id="KW-0285">Flavoprotein</keyword>
<dbReference type="InterPro" id="IPR007085">
    <property type="entry name" value="DNA/pantothenate-metab_flavo_C"/>
</dbReference>
<evidence type="ECO:0000256" key="1">
    <source>
        <dbReference type="ARBA" id="ARBA00022793"/>
    </source>
</evidence>
<dbReference type="SUPFAM" id="SSF102645">
    <property type="entry name" value="CoaB-like"/>
    <property type="match status" value="1"/>
</dbReference>
<dbReference type="Pfam" id="PF04127">
    <property type="entry name" value="DFP"/>
    <property type="match status" value="1"/>
</dbReference>
<dbReference type="GO" id="GO:0015941">
    <property type="term" value="P:pantothenate catabolic process"/>
    <property type="evidence" value="ECO:0007669"/>
    <property type="project" value="InterPro"/>
</dbReference>
<comment type="caution">
    <text evidence="3">Lacks conserved residue(s) required for the propagation of feature annotation.</text>
</comment>
<keyword evidence="1 3" id="KW-0210">Decarboxylase</keyword>
<dbReference type="GO" id="GO:0004632">
    <property type="term" value="F:phosphopantothenate--cysteine ligase activity"/>
    <property type="evidence" value="ECO:0007669"/>
    <property type="project" value="UniProtKB-UniRule"/>
</dbReference>
<evidence type="ECO:0000313" key="8">
    <source>
        <dbReference type="Proteomes" id="UP000503088"/>
    </source>
</evidence>
<comment type="catalytic activity">
    <reaction evidence="3 4">
        <text>(R)-4'-phosphopantothenate + L-cysteine + CTP = N-[(R)-4-phosphopantothenoyl]-L-cysteine + CMP + diphosphate + H(+)</text>
        <dbReference type="Rhea" id="RHEA:19397"/>
        <dbReference type="ChEBI" id="CHEBI:10986"/>
        <dbReference type="ChEBI" id="CHEBI:15378"/>
        <dbReference type="ChEBI" id="CHEBI:33019"/>
        <dbReference type="ChEBI" id="CHEBI:35235"/>
        <dbReference type="ChEBI" id="CHEBI:37563"/>
        <dbReference type="ChEBI" id="CHEBI:59458"/>
        <dbReference type="ChEBI" id="CHEBI:60377"/>
        <dbReference type="EC" id="6.3.2.5"/>
    </reaction>
</comment>
<sequence length="400" mass="43480">MKGKRIVVGVTGGIAVFKAAALVSQLTQRGAEVQVIMTQSATQFVTPLTFQTLSRKPVALDTFEEKDPSVVTHIDIADHADLFVIAPATANILAKLAHGLGDDMLSTTLLATQAPVMIAPAMNVHMYQNPVVQENMEKLRNLGHIFIDPGSGQLACGYVGQGRMEEPEKIISAIEAFFHRRKGKLYGKRILVTAGPTREPIDPVRYLSNRSSGKMGYAIAEEAAAAGGEVVLISGPVHLETPPGVTRQEVMTAKEMHDAVMKELDRADVIIKAAAVADYQPVRISKSKIKKKEENEELKLKKTVDIATEVGKKKGSRLFVGFAAETDHVKRYAQEKLRRKNMDMIVANDVSLPGAGFDGDTNVVTVYDQEGMVFQLPLTTKKMVAKRLIEGIGDRLHGGS</sequence>
<accession>A0A7D3Y254</accession>
<dbReference type="InterPro" id="IPR005252">
    <property type="entry name" value="CoaBC"/>
</dbReference>
<feature type="binding site" evidence="3">
    <location>
        <position position="288"/>
    </location>
    <ligand>
        <name>CTP</name>
        <dbReference type="ChEBI" id="CHEBI:37563"/>
    </ligand>
</feature>
<gene>
    <name evidence="3 7" type="primary">coaBC</name>
    <name evidence="7" type="ORF">GXN76_09475</name>
</gene>
<dbReference type="Pfam" id="PF02441">
    <property type="entry name" value="Flavoprotein"/>
    <property type="match status" value="1"/>
</dbReference>
<dbReference type="InterPro" id="IPR003382">
    <property type="entry name" value="Flavoprotein"/>
</dbReference>
<comment type="pathway">
    <text evidence="3 4">Cofactor biosynthesis; coenzyme A biosynthesis; CoA from (R)-pantothenate: step 2/5.</text>
</comment>
<comment type="catalytic activity">
    <reaction evidence="3 4">
        <text>N-[(R)-4-phosphopantothenoyl]-L-cysteine + H(+) = (R)-4'-phosphopantetheine + CO2</text>
        <dbReference type="Rhea" id="RHEA:16793"/>
        <dbReference type="ChEBI" id="CHEBI:15378"/>
        <dbReference type="ChEBI" id="CHEBI:16526"/>
        <dbReference type="ChEBI" id="CHEBI:59458"/>
        <dbReference type="ChEBI" id="CHEBI:61723"/>
        <dbReference type="EC" id="4.1.1.36"/>
    </reaction>
</comment>
<feature type="binding site" evidence="3">
    <location>
        <position position="278"/>
    </location>
    <ligand>
        <name>CTP</name>
        <dbReference type="ChEBI" id="CHEBI:37563"/>
    </ligand>
</feature>
<protein>
    <recommendedName>
        <fullName evidence="3">Coenzyme A biosynthesis bifunctional protein CoaBC</fullName>
    </recommendedName>
    <alternativeName>
        <fullName evidence="3">DNA/pantothenate metabolism flavoprotein</fullName>
    </alternativeName>
    <alternativeName>
        <fullName evidence="3">Phosphopantothenoylcysteine synthetase/decarboxylase</fullName>
        <shortName evidence="3">PPCS-PPCDC</shortName>
    </alternativeName>
    <domain>
        <recommendedName>
            <fullName evidence="3">Phosphopantothenoylcysteine decarboxylase</fullName>
            <shortName evidence="3">PPC decarboxylase</shortName>
            <shortName evidence="3">PPC-DC</shortName>
            <ecNumber evidence="3">4.1.1.36</ecNumber>
        </recommendedName>
        <alternativeName>
            <fullName evidence="3">CoaC</fullName>
        </alternativeName>
    </domain>
    <domain>
        <recommendedName>
            <fullName evidence="3">Phosphopantothenate--cysteine ligase</fullName>
            <ecNumber evidence="3">6.3.2.5</ecNumber>
        </recommendedName>
        <alternativeName>
            <fullName evidence="3">CoaB</fullName>
        </alternativeName>
        <alternativeName>
            <fullName evidence="3">Phosphopantothenoylcysteine synthetase</fullName>
            <shortName evidence="3">PPC synthetase</shortName>
            <shortName evidence="3">PPC-S</shortName>
        </alternativeName>
    </domain>
</protein>
<comment type="function">
    <text evidence="3">Catalyzes two sequential steps in the biosynthesis of coenzyme A. In the first step cysteine is conjugated to 4'-phosphopantothenate to form 4-phosphopantothenoylcysteine. In the second step the latter compound is decarboxylated to form 4'-phosphopantotheine.</text>
</comment>
<proteinExistence type="inferred from homology"/>
<comment type="pathway">
    <text evidence="3 4">Cofactor biosynthesis; coenzyme A biosynthesis; CoA from (R)-pantothenate: step 3/5.</text>
</comment>
<organism evidence="7 8">
    <name type="scientific">Kroppenstedtia pulmonis</name>
    <dbReference type="NCBI Taxonomy" id="1380685"/>
    <lineage>
        <taxon>Bacteria</taxon>
        <taxon>Bacillati</taxon>
        <taxon>Bacillota</taxon>
        <taxon>Bacilli</taxon>
        <taxon>Bacillales</taxon>
        <taxon>Thermoactinomycetaceae</taxon>
        <taxon>Kroppenstedtia</taxon>
    </lineage>
</organism>
<dbReference type="EC" id="6.3.2.5" evidence="3"/>
<dbReference type="PANTHER" id="PTHR14359:SF6">
    <property type="entry name" value="PHOSPHOPANTOTHENOYLCYSTEINE DECARBOXYLASE"/>
    <property type="match status" value="1"/>
</dbReference>
<dbReference type="RefSeq" id="WP_173222629.1">
    <property type="nucleotide sequence ID" value="NZ_CP048104.1"/>
</dbReference>
<dbReference type="NCBIfam" id="TIGR00521">
    <property type="entry name" value="coaBC_dfp"/>
    <property type="match status" value="1"/>
</dbReference>
<dbReference type="GO" id="GO:0071513">
    <property type="term" value="C:phosphopantothenoylcysteine decarboxylase complex"/>
    <property type="evidence" value="ECO:0007669"/>
    <property type="project" value="TreeGrafter"/>
</dbReference>
<dbReference type="InterPro" id="IPR035929">
    <property type="entry name" value="CoaB-like_sf"/>
</dbReference>
<reference evidence="7 8" key="1">
    <citation type="submission" date="2020-01" db="EMBL/GenBank/DDBJ databases">
        <authorList>
            <person name="Gulvik C.A."/>
            <person name="Batra D.G."/>
        </authorList>
    </citation>
    <scope>NUCLEOTIDE SEQUENCE [LARGE SCALE GENOMIC DNA]</scope>
    <source>
        <strain evidence="7 8">W9323</strain>
    </source>
</reference>
<comment type="similarity">
    <text evidence="3 4">In the N-terminal section; belongs to the HFCD (homo-oligomeric flavin containing Cys decarboxylase) superfamily.</text>
</comment>
<keyword evidence="3" id="KW-0460">Magnesium</keyword>
<feature type="binding site" evidence="3">
    <location>
        <position position="336"/>
    </location>
    <ligand>
        <name>CTP</name>
        <dbReference type="ChEBI" id="CHEBI:37563"/>
    </ligand>
</feature>
<dbReference type="EMBL" id="CP048104">
    <property type="protein sequence ID" value="QKG84683.1"/>
    <property type="molecule type" value="Genomic_DNA"/>
</dbReference>